<organism evidence="8 9">
    <name type="scientific">Candidatus Curtissbacteria bacterium RIFCSPHIGHO2_01_FULL_41_13</name>
    <dbReference type="NCBI Taxonomy" id="1797745"/>
    <lineage>
        <taxon>Bacteria</taxon>
        <taxon>Candidatus Curtissiibacteriota</taxon>
    </lineage>
</organism>
<feature type="binding site" evidence="5">
    <location>
        <position position="36"/>
    </location>
    <ligand>
        <name>AMP</name>
        <dbReference type="ChEBI" id="CHEBI:456215"/>
    </ligand>
</feature>
<dbReference type="PRINTS" id="PR00094">
    <property type="entry name" value="ADENYLTKNASE"/>
</dbReference>
<keyword evidence="1 5" id="KW-0808">Transferase</keyword>
<keyword evidence="5 7" id="KW-0067">ATP-binding</keyword>
<evidence type="ECO:0000256" key="3">
    <source>
        <dbReference type="ARBA" id="ARBA00022741"/>
    </source>
</evidence>
<dbReference type="EC" id="2.7.4.3" evidence="5 7"/>
<proteinExistence type="inferred from homology"/>
<evidence type="ECO:0000256" key="5">
    <source>
        <dbReference type="HAMAP-Rule" id="MF_00235"/>
    </source>
</evidence>
<feature type="binding site" evidence="5">
    <location>
        <begin position="57"/>
        <end position="59"/>
    </location>
    <ligand>
        <name>AMP</name>
        <dbReference type="ChEBI" id="CHEBI:456215"/>
    </ligand>
</feature>
<evidence type="ECO:0000313" key="8">
    <source>
        <dbReference type="EMBL" id="OGD84702.1"/>
    </source>
</evidence>
<dbReference type="PANTHER" id="PTHR23359">
    <property type="entry name" value="NUCLEOTIDE KINASE"/>
    <property type="match status" value="1"/>
</dbReference>
<evidence type="ECO:0000256" key="6">
    <source>
        <dbReference type="RuleBase" id="RU003330"/>
    </source>
</evidence>
<comment type="similarity">
    <text evidence="5 6">Belongs to the adenylate kinase family.</text>
</comment>
<keyword evidence="2 5" id="KW-0545">Nucleotide biosynthesis</keyword>
<dbReference type="GO" id="GO:0004017">
    <property type="term" value="F:AMP kinase activity"/>
    <property type="evidence" value="ECO:0007669"/>
    <property type="project" value="UniProtKB-UniRule"/>
</dbReference>
<gene>
    <name evidence="5" type="primary">adk</name>
    <name evidence="8" type="ORF">A2696_03695</name>
</gene>
<dbReference type="GO" id="GO:0005524">
    <property type="term" value="F:ATP binding"/>
    <property type="evidence" value="ECO:0007669"/>
    <property type="project" value="UniProtKB-UniRule"/>
</dbReference>
<feature type="binding site" evidence="5">
    <location>
        <begin position="85"/>
        <end position="88"/>
    </location>
    <ligand>
        <name>AMP</name>
        <dbReference type="ChEBI" id="CHEBI:456215"/>
    </ligand>
</feature>
<keyword evidence="5" id="KW-0963">Cytoplasm</keyword>
<dbReference type="InterPro" id="IPR027417">
    <property type="entry name" value="P-loop_NTPase"/>
</dbReference>
<evidence type="ECO:0000256" key="4">
    <source>
        <dbReference type="ARBA" id="ARBA00022777"/>
    </source>
</evidence>
<dbReference type="PROSITE" id="PS00113">
    <property type="entry name" value="ADENYLATE_KINASE"/>
    <property type="match status" value="1"/>
</dbReference>
<sequence>MKVIFLGSQGSGKSTQAKLLAGVLNLPYLEMGQLLRDRANQNDELALKIKSALDKGDLVTDEITISILQEKIAQSEFQNGYILDGYPRNYVQLEALDKDIDKVFYIKISDGEAIKRLSLRKREDDTKYILAKRLAVYHQQTEPLLADFRKRRVLEEIDGEHSIEETHRDVLKKINK</sequence>
<feature type="binding site" evidence="5">
    <location>
        <position position="120"/>
    </location>
    <ligand>
        <name>ATP</name>
        <dbReference type="ChEBI" id="CHEBI:30616"/>
    </ligand>
</feature>
<evidence type="ECO:0000313" key="9">
    <source>
        <dbReference type="Proteomes" id="UP000177069"/>
    </source>
</evidence>
<dbReference type="GO" id="GO:0005737">
    <property type="term" value="C:cytoplasm"/>
    <property type="evidence" value="ECO:0007669"/>
    <property type="project" value="UniProtKB-SubCell"/>
</dbReference>
<name>A0A1F5FYN0_9BACT</name>
<feature type="binding site" evidence="5">
    <location>
        <position position="92"/>
    </location>
    <ligand>
        <name>AMP</name>
        <dbReference type="ChEBI" id="CHEBI:456215"/>
    </ligand>
</feature>
<comment type="catalytic activity">
    <reaction evidence="5 7">
        <text>AMP + ATP = 2 ADP</text>
        <dbReference type="Rhea" id="RHEA:12973"/>
        <dbReference type="ChEBI" id="CHEBI:30616"/>
        <dbReference type="ChEBI" id="CHEBI:456215"/>
        <dbReference type="ChEBI" id="CHEBI:456216"/>
        <dbReference type="EC" id="2.7.4.3"/>
    </reaction>
</comment>
<feature type="binding site" evidence="5">
    <location>
        <position position="133"/>
    </location>
    <ligand>
        <name>AMP</name>
        <dbReference type="ChEBI" id="CHEBI:456215"/>
    </ligand>
</feature>
<dbReference type="Pfam" id="PF00406">
    <property type="entry name" value="ADK"/>
    <property type="match status" value="1"/>
</dbReference>
<dbReference type="AlphaFoldDB" id="A0A1F5FYN0"/>
<feature type="binding site" evidence="5">
    <location>
        <position position="122"/>
    </location>
    <ligand>
        <name>AMP</name>
        <dbReference type="ChEBI" id="CHEBI:456215"/>
    </ligand>
</feature>
<dbReference type="SUPFAM" id="SSF52540">
    <property type="entry name" value="P-loop containing nucleoside triphosphate hydrolases"/>
    <property type="match status" value="1"/>
</dbReference>
<feature type="binding site" evidence="5">
    <location>
        <begin position="10"/>
        <end position="15"/>
    </location>
    <ligand>
        <name>ATP</name>
        <dbReference type="ChEBI" id="CHEBI:30616"/>
    </ligand>
</feature>
<comment type="function">
    <text evidence="5">Catalyzes the reversible transfer of the terminal phosphate group between ATP and AMP. Plays an important role in cellular energy homeostasis and in adenine nucleotide metabolism.</text>
</comment>
<comment type="pathway">
    <text evidence="5">Purine metabolism; AMP biosynthesis via salvage pathway; AMP from ADP: step 1/1.</text>
</comment>
<keyword evidence="3 5" id="KW-0547">Nucleotide-binding</keyword>
<dbReference type="InterPro" id="IPR033690">
    <property type="entry name" value="Adenylat_kinase_CS"/>
</dbReference>
<dbReference type="CDD" id="cd01428">
    <property type="entry name" value="ADK"/>
    <property type="match status" value="1"/>
</dbReference>
<evidence type="ECO:0000256" key="7">
    <source>
        <dbReference type="RuleBase" id="RU003331"/>
    </source>
</evidence>
<protein>
    <recommendedName>
        <fullName evidence="5 7">Adenylate kinase</fullName>
        <shortName evidence="5">AK</shortName>
        <ecNumber evidence="5 7">2.7.4.3</ecNumber>
    </recommendedName>
    <alternativeName>
        <fullName evidence="5">ATP-AMP transphosphorylase</fullName>
    </alternativeName>
    <alternativeName>
        <fullName evidence="5">ATP:AMP phosphotransferase</fullName>
    </alternativeName>
    <alternativeName>
        <fullName evidence="5">Adenylate monophosphate kinase</fullName>
    </alternativeName>
</protein>
<comment type="caution">
    <text evidence="5">Lacks conserved residue(s) required for the propagation of feature annotation.</text>
</comment>
<dbReference type="Proteomes" id="UP000177069">
    <property type="component" value="Unassembled WGS sequence"/>
</dbReference>
<dbReference type="EMBL" id="MFBA01000052">
    <property type="protein sequence ID" value="OGD84702.1"/>
    <property type="molecule type" value="Genomic_DNA"/>
</dbReference>
<dbReference type="HAMAP" id="MF_00235">
    <property type="entry name" value="Adenylate_kinase_Adk"/>
    <property type="match status" value="1"/>
</dbReference>
<evidence type="ECO:0000256" key="1">
    <source>
        <dbReference type="ARBA" id="ARBA00022679"/>
    </source>
</evidence>
<reference evidence="8 9" key="1">
    <citation type="journal article" date="2016" name="Nat. Commun.">
        <title>Thousands of microbial genomes shed light on interconnected biogeochemical processes in an aquifer system.</title>
        <authorList>
            <person name="Anantharaman K."/>
            <person name="Brown C.T."/>
            <person name="Hug L.A."/>
            <person name="Sharon I."/>
            <person name="Castelle C.J."/>
            <person name="Probst A.J."/>
            <person name="Thomas B.C."/>
            <person name="Singh A."/>
            <person name="Wilkins M.J."/>
            <person name="Karaoz U."/>
            <person name="Brodie E.L."/>
            <person name="Williams K.H."/>
            <person name="Hubbard S.S."/>
            <person name="Banfield J.F."/>
        </authorList>
    </citation>
    <scope>NUCLEOTIDE SEQUENCE [LARGE SCALE GENOMIC DNA]</scope>
</reference>
<feature type="region of interest" description="NMP" evidence="5">
    <location>
        <begin position="30"/>
        <end position="59"/>
    </location>
</feature>
<comment type="subcellular location">
    <subcellularLocation>
        <location evidence="5 7">Cytoplasm</location>
    </subcellularLocation>
</comment>
<dbReference type="UniPathway" id="UPA00588">
    <property type="reaction ID" value="UER00649"/>
</dbReference>
<comment type="caution">
    <text evidence="8">The sequence shown here is derived from an EMBL/GenBank/DDBJ whole genome shotgun (WGS) entry which is preliminary data.</text>
</comment>
<dbReference type="Gene3D" id="3.40.50.300">
    <property type="entry name" value="P-loop containing nucleotide triphosphate hydrolases"/>
    <property type="match status" value="1"/>
</dbReference>
<dbReference type="InterPro" id="IPR000850">
    <property type="entry name" value="Adenylat/UMP-CMP_kin"/>
</dbReference>
<evidence type="ECO:0000256" key="2">
    <source>
        <dbReference type="ARBA" id="ARBA00022727"/>
    </source>
</evidence>
<dbReference type="GO" id="GO:0044209">
    <property type="term" value="P:AMP salvage"/>
    <property type="evidence" value="ECO:0007669"/>
    <property type="project" value="UniProtKB-UniRule"/>
</dbReference>
<keyword evidence="4 5" id="KW-0418">Kinase</keyword>
<comment type="subunit">
    <text evidence="5 7">Monomer.</text>
</comment>
<accession>A0A1F5FYN0</accession>
<feature type="binding site" evidence="5">
    <location>
        <position position="161"/>
    </location>
    <ligand>
        <name>ATP</name>
        <dbReference type="ChEBI" id="CHEBI:30616"/>
    </ligand>
</feature>
<comment type="domain">
    <text evidence="5">Consists of three domains, a large central CORE domain and two small peripheral domains, NMPbind and LID, which undergo movements during catalysis. The LID domain closes over the site of phosphoryl transfer upon ATP binding. Assembling and dissambling the active center during each catalytic cycle provides an effective means to prevent ATP hydrolysis.</text>
</comment>